<evidence type="ECO:0000256" key="1">
    <source>
        <dbReference type="ARBA" id="ARBA00004442"/>
    </source>
</evidence>
<keyword evidence="4" id="KW-0472">Membrane</keyword>
<keyword evidence="3 6" id="KW-0732">Signal</keyword>
<accession>A0A7K1XXU5</accession>
<evidence type="ECO:0000259" key="7">
    <source>
        <dbReference type="Pfam" id="PF07980"/>
    </source>
</evidence>
<comment type="subcellular location">
    <subcellularLocation>
        <location evidence="1">Cell outer membrane</location>
    </subcellularLocation>
</comment>
<evidence type="ECO:0000313" key="9">
    <source>
        <dbReference type="EMBL" id="MXV15772.1"/>
    </source>
</evidence>
<feature type="chain" id="PRO_5029850034" evidence="6">
    <location>
        <begin position="25"/>
        <end position="567"/>
    </location>
</feature>
<feature type="domain" description="SusD-like N-terminal" evidence="8">
    <location>
        <begin position="91"/>
        <end position="229"/>
    </location>
</feature>
<dbReference type="Pfam" id="PF07980">
    <property type="entry name" value="SusD_RagB"/>
    <property type="match status" value="1"/>
</dbReference>
<feature type="signal peptide" evidence="6">
    <location>
        <begin position="1"/>
        <end position="24"/>
    </location>
</feature>
<dbReference type="SUPFAM" id="SSF48452">
    <property type="entry name" value="TPR-like"/>
    <property type="match status" value="1"/>
</dbReference>
<evidence type="ECO:0000256" key="5">
    <source>
        <dbReference type="ARBA" id="ARBA00023237"/>
    </source>
</evidence>
<comment type="caution">
    <text evidence="9">The sequence shown here is derived from an EMBL/GenBank/DDBJ whole genome shotgun (WGS) entry which is preliminary data.</text>
</comment>
<dbReference type="InterPro" id="IPR033985">
    <property type="entry name" value="SusD-like_N"/>
</dbReference>
<dbReference type="PROSITE" id="PS51257">
    <property type="entry name" value="PROKAR_LIPOPROTEIN"/>
    <property type="match status" value="1"/>
</dbReference>
<dbReference type="AlphaFoldDB" id="A0A7K1XXU5"/>
<proteinExistence type="inferred from homology"/>
<organism evidence="9 10">
    <name type="scientific">Hufsiella ginkgonis</name>
    <dbReference type="NCBI Taxonomy" id="2695274"/>
    <lineage>
        <taxon>Bacteria</taxon>
        <taxon>Pseudomonadati</taxon>
        <taxon>Bacteroidota</taxon>
        <taxon>Sphingobacteriia</taxon>
        <taxon>Sphingobacteriales</taxon>
        <taxon>Sphingobacteriaceae</taxon>
        <taxon>Hufsiella</taxon>
    </lineage>
</organism>
<dbReference type="RefSeq" id="WP_160906746.1">
    <property type="nucleotide sequence ID" value="NZ_WVHS01000002.1"/>
</dbReference>
<protein>
    <submittedName>
        <fullName evidence="9">RagB/SusD family nutrient uptake outer membrane protein</fullName>
    </submittedName>
</protein>
<dbReference type="Gene3D" id="1.25.40.390">
    <property type="match status" value="1"/>
</dbReference>
<dbReference type="InterPro" id="IPR011990">
    <property type="entry name" value="TPR-like_helical_dom_sf"/>
</dbReference>
<evidence type="ECO:0000259" key="8">
    <source>
        <dbReference type="Pfam" id="PF14322"/>
    </source>
</evidence>
<keyword evidence="10" id="KW-1185">Reference proteome</keyword>
<dbReference type="Pfam" id="PF14322">
    <property type="entry name" value="SusD-like_3"/>
    <property type="match status" value="1"/>
</dbReference>
<sequence length="567" mass="65266">MKYKNKAVMAFACLLFFLSCTKLDETLYDRITSENFLQTKDDVIRTFLRPFEHGYWTIQGNGLFYAQELPGDQLMTPNRDGDWFDGGKYQRLHYHKWTIQDDYTSNMWNGLFQGVSLATNSLEDIQAIDPAKFGLTQKDKDGFIAELRTLRAWMNLRAFDLYRNIPIITRVKGESLTPDQAPPAETFNFIEKELLEAIPNLPTRQELGVNAVGRWTKAAAAAILVRLYLNAKVYTDQDKFTQCEAVCRDILSGKYGTYALENRWDAPYDYNNAQSGEVIFGFPGSFAQTHWQYSGDMYFWMAPHQASNFFGFTDFGNMNTRFSMQPGRDVDSVEYAFTLGKPFVKFQKYTDDVRLVKYKNLGNSKREGMFLHGYLPYYKDPKQLVKSNRGYTIFARDMVGWFKATPPGQKIADKVSNMDHADDNSGIWPAKYPIYPSDDANKITSSYAEIRLAEIYYSLAECVYRKGNKVEAASLLNSVRKRYYPAGSPSLYSASGSELTDREMIDEWGREFLAEGRRRTDLIRWNVFNTGIWWDKEADADDHTKIYPIGQNVLNISPNLKQNPGYN</sequence>
<dbReference type="Proteomes" id="UP000451233">
    <property type="component" value="Unassembled WGS sequence"/>
</dbReference>
<evidence type="ECO:0000256" key="6">
    <source>
        <dbReference type="SAM" id="SignalP"/>
    </source>
</evidence>
<feature type="domain" description="RagB/SusD" evidence="7">
    <location>
        <begin position="417"/>
        <end position="566"/>
    </location>
</feature>
<dbReference type="InterPro" id="IPR012944">
    <property type="entry name" value="SusD_RagB_dom"/>
</dbReference>
<dbReference type="EMBL" id="WVHS01000002">
    <property type="protein sequence ID" value="MXV15772.1"/>
    <property type="molecule type" value="Genomic_DNA"/>
</dbReference>
<name>A0A7K1XXU5_9SPHI</name>
<gene>
    <name evidence="9" type="ORF">GS398_10690</name>
</gene>
<evidence type="ECO:0000256" key="3">
    <source>
        <dbReference type="ARBA" id="ARBA00022729"/>
    </source>
</evidence>
<comment type="similarity">
    <text evidence="2">Belongs to the SusD family.</text>
</comment>
<reference evidence="9 10" key="1">
    <citation type="submission" date="2019-11" db="EMBL/GenBank/DDBJ databases">
        <title>Pedobacter sp. HMF7056 Genome sequencing and assembly.</title>
        <authorList>
            <person name="Kang H."/>
            <person name="Kim H."/>
            <person name="Joh K."/>
        </authorList>
    </citation>
    <scope>NUCLEOTIDE SEQUENCE [LARGE SCALE GENOMIC DNA]</scope>
    <source>
        <strain evidence="9 10">HMF7056</strain>
    </source>
</reference>
<evidence type="ECO:0000256" key="2">
    <source>
        <dbReference type="ARBA" id="ARBA00006275"/>
    </source>
</evidence>
<evidence type="ECO:0000313" key="10">
    <source>
        <dbReference type="Proteomes" id="UP000451233"/>
    </source>
</evidence>
<evidence type="ECO:0000256" key="4">
    <source>
        <dbReference type="ARBA" id="ARBA00023136"/>
    </source>
</evidence>
<dbReference type="GO" id="GO:0009279">
    <property type="term" value="C:cell outer membrane"/>
    <property type="evidence" value="ECO:0007669"/>
    <property type="project" value="UniProtKB-SubCell"/>
</dbReference>
<keyword evidence="5" id="KW-0998">Cell outer membrane</keyword>